<name>A0ABU0VSW3_9RHOB</name>
<accession>A0ABU0VSW3</accession>
<dbReference type="RefSeq" id="WP_306678286.1">
    <property type="nucleotide sequence ID" value="NZ_JAVDBT010000001.1"/>
</dbReference>
<reference evidence="2 3" key="1">
    <citation type="submission" date="2023-08" db="EMBL/GenBank/DDBJ databases">
        <title>Characterization of two Paracoccaceae strains isolated from Phycosphere and proposal of Xinfangfangia lacusdiani sp. nov.</title>
        <authorList>
            <person name="Deng Y."/>
            <person name="Zhang Y.Q."/>
        </authorList>
    </citation>
    <scope>NUCLEOTIDE SEQUENCE [LARGE SCALE GENOMIC DNA]</scope>
    <source>
        <strain evidence="2 3">CPCC 101601</strain>
    </source>
</reference>
<dbReference type="EMBL" id="JAVDBT010000001">
    <property type="protein sequence ID" value="MDQ2064814.1"/>
    <property type="molecule type" value="Genomic_DNA"/>
</dbReference>
<sequence>MFGFPESPRAWPLTRVMAGRAGLNLRQAVLEGWLSRQELACFISRCESCACHAPCDRWLSTSPAPGEIPSHCPNKSGLEALAP</sequence>
<feature type="domain" description="DUF6455" evidence="1">
    <location>
        <begin position="6"/>
        <end position="82"/>
    </location>
</feature>
<gene>
    <name evidence="2" type="ORF">Q9295_00370</name>
</gene>
<proteinExistence type="predicted"/>
<evidence type="ECO:0000313" key="3">
    <source>
        <dbReference type="Proteomes" id="UP001239680"/>
    </source>
</evidence>
<dbReference type="Pfam" id="PF20056">
    <property type="entry name" value="DUF6455"/>
    <property type="match status" value="1"/>
</dbReference>
<organism evidence="2 3">
    <name type="scientific">Pseudogemmobacter lacusdianii</name>
    <dbReference type="NCBI Taxonomy" id="3069608"/>
    <lineage>
        <taxon>Bacteria</taxon>
        <taxon>Pseudomonadati</taxon>
        <taxon>Pseudomonadota</taxon>
        <taxon>Alphaproteobacteria</taxon>
        <taxon>Rhodobacterales</taxon>
        <taxon>Paracoccaceae</taxon>
        <taxon>Pseudogemmobacter</taxon>
    </lineage>
</organism>
<comment type="caution">
    <text evidence="2">The sequence shown here is derived from an EMBL/GenBank/DDBJ whole genome shotgun (WGS) entry which is preliminary data.</text>
</comment>
<evidence type="ECO:0000313" key="2">
    <source>
        <dbReference type="EMBL" id="MDQ2064814.1"/>
    </source>
</evidence>
<protein>
    <submittedName>
        <fullName evidence="2">DUF6455 family protein</fullName>
    </submittedName>
</protein>
<dbReference type="InterPro" id="IPR045601">
    <property type="entry name" value="DUF6455"/>
</dbReference>
<dbReference type="Proteomes" id="UP001239680">
    <property type="component" value="Unassembled WGS sequence"/>
</dbReference>
<evidence type="ECO:0000259" key="1">
    <source>
        <dbReference type="Pfam" id="PF20056"/>
    </source>
</evidence>
<keyword evidence="3" id="KW-1185">Reference proteome</keyword>